<dbReference type="PIRSF" id="PIRSF036389">
    <property type="entry name" value="IOR_B"/>
    <property type="match status" value="1"/>
</dbReference>
<evidence type="ECO:0000259" key="1">
    <source>
        <dbReference type="SMART" id="SM01008"/>
    </source>
</evidence>
<protein>
    <submittedName>
        <fullName evidence="2">Xanthine dehydrogenase family protein molybdopterin-binding subunit</fullName>
    </submittedName>
</protein>
<dbReference type="InterPro" id="IPR046867">
    <property type="entry name" value="AldOxase/xan_DH_MoCoBD2"/>
</dbReference>
<dbReference type="Pfam" id="PF20256">
    <property type="entry name" value="MoCoBD_2"/>
    <property type="match status" value="2"/>
</dbReference>
<feature type="domain" description="Aldehyde oxidase/xanthine dehydrogenase a/b hammerhead" evidence="1">
    <location>
        <begin position="214"/>
        <end position="292"/>
    </location>
</feature>
<dbReference type="SMART" id="SM01008">
    <property type="entry name" value="Ald_Xan_dh_C"/>
    <property type="match status" value="1"/>
</dbReference>
<dbReference type="PROSITE" id="PS51318">
    <property type="entry name" value="TAT"/>
    <property type="match status" value="1"/>
</dbReference>
<dbReference type="InterPro" id="IPR000674">
    <property type="entry name" value="Ald_Oxase/Xan_DH_a/b"/>
</dbReference>
<evidence type="ECO:0000313" key="3">
    <source>
        <dbReference type="Proteomes" id="UP000500767"/>
    </source>
</evidence>
<organism evidence="2 3">
    <name type="scientific">Lichenicola cladoniae</name>
    <dbReference type="NCBI Taxonomy" id="1484109"/>
    <lineage>
        <taxon>Bacteria</taxon>
        <taxon>Pseudomonadati</taxon>
        <taxon>Pseudomonadota</taxon>
        <taxon>Alphaproteobacteria</taxon>
        <taxon>Acetobacterales</taxon>
        <taxon>Acetobacteraceae</taxon>
        <taxon>Lichenicola</taxon>
    </lineage>
</organism>
<dbReference type="InterPro" id="IPR037165">
    <property type="entry name" value="AldOxase/xan_DH_Mopterin-bd_sf"/>
</dbReference>
<dbReference type="SUPFAM" id="SSF56003">
    <property type="entry name" value="Molybdenum cofactor-binding domain"/>
    <property type="match status" value="2"/>
</dbReference>
<reference evidence="2 3" key="1">
    <citation type="journal article" date="2014" name="World J. Microbiol. Biotechnol.">
        <title>Biodiversity and physiological characteristics of Antarctic and Arctic lichens-associated bacteria.</title>
        <authorList>
            <person name="Lee Y.M."/>
            <person name="Kim E.H."/>
            <person name="Lee H.K."/>
            <person name="Hong S.G."/>
        </authorList>
    </citation>
    <scope>NUCLEOTIDE SEQUENCE [LARGE SCALE GENOMIC DNA]</scope>
    <source>
        <strain evidence="2 3">PAMC 26569</strain>
    </source>
</reference>
<gene>
    <name evidence="2" type="ORF">HN018_02760</name>
</gene>
<dbReference type="Proteomes" id="UP000500767">
    <property type="component" value="Chromosome"/>
</dbReference>
<dbReference type="Pfam" id="PF02738">
    <property type="entry name" value="MoCoBD_1"/>
    <property type="match status" value="1"/>
</dbReference>
<accession>A0A6M8HL82</accession>
<dbReference type="KEGG" id="lck:HN018_02760"/>
<dbReference type="PANTHER" id="PTHR47495:SF2">
    <property type="entry name" value="ALDEHYDE DEHYDROGENASE"/>
    <property type="match status" value="1"/>
</dbReference>
<dbReference type="InterPro" id="IPR012368">
    <property type="entry name" value="OxRdtase_Mopterin-bd_su_IorB"/>
</dbReference>
<evidence type="ECO:0000313" key="2">
    <source>
        <dbReference type="EMBL" id="QKE89113.1"/>
    </source>
</evidence>
<dbReference type="Gene3D" id="3.30.365.10">
    <property type="entry name" value="Aldehyde oxidase/xanthine dehydrogenase, molybdopterin binding domain"/>
    <property type="match status" value="4"/>
</dbReference>
<keyword evidence="3" id="KW-1185">Reference proteome</keyword>
<name>A0A6M8HL82_9PROT</name>
<dbReference type="Gene3D" id="3.90.1170.50">
    <property type="entry name" value="Aldehyde oxidase/xanthine dehydrogenase, a/b hammerhead"/>
    <property type="match status" value="1"/>
</dbReference>
<dbReference type="AlphaFoldDB" id="A0A6M8HL82"/>
<dbReference type="InterPro" id="IPR008274">
    <property type="entry name" value="AldOxase/xan_DH_MoCoBD1"/>
</dbReference>
<dbReference type="GO" id="GO:0016491">
    <property type="term" value="F:oxidoreductase activity"/>
    <property type="evidence" value="ECO:0007669"/>
    <property type="project" value="InterPro"/>
</dbReference>
<dbReference type="InterPro" id="IPR006311">
    <property type="entry name" value="TAT_signal"/>
</dbReference>
<proteinExistence type="predicted"/>
<dbReference type="RefSeq" id="WP_171836485.1">
    <property type="nucleotide sequence ID" value="NZ_CP053708.1"/>
</dbReference>
<dbReference type="PANTHER" id="PTHR47495">
    <property type="entry name" value="ALDEHYDE DEHYDROGENASE"/>
    <property type="match status" value="1"/>
</dbReference>
<sequence length="726" mass="76636">MNAMLSRRVVIQTGLAAGGLMLGLRLPGFSPGVAGAATTVPATVAEGFAPNAFIRIDRQGLVTLIMPNAEFGQGIWTSACMLIAEELEVGLDQVTPMAAPPDASAYTDPLLGEQATGGSASIRGDWKRLREAGAVGRTLLIQAAAQQWSVDPGSCSASRAVVTHAASGRTLGYGALVDAAALLPVPTDVPIKEQSAFKLIGTAPRRLDTPPKVDGTAIYGIDVKIPGMGIGTVSACPVKGGKLKSFNEAAARAVKGVRDVVALDDVIAVIGDHMWAAKQGLQAAAAQWDEGPNAATGMKLVIERLDTASKTEGVVAKDEGDVASVIGASVKKLDVVYQLPFLAHAPMEPINTTLHVRPDGADVWVGTQVPVRAQATVAKETGLPIGTVKVHSQIIGGAFGRRLDVDSITQAARIARHVSYPVKLIWTREEDIQHDLYRPYYYDRISAGLDADGKVTGWSHRVTGSSVMARWAPPGMKMDGKLDPDAVEGATETPYRFPAQKTEYVRHEPNEVTTLWWRGVGPTHNVFVVESVIDELAALASKDPVEFRRALLPADDHRTRAVLDLAVEKSGWGSALPTGSGRGVALQVAFGTIMATVAEVVVTAKGEVQVKRVTVALDCGPVVNPDTVKAQVQGGIIFGLTAALYNEITIEKGRVQQSNFHDYRMMRINEAPAIDVHIVHNPTGSIGGIGETGTVAAAPALANAIFAATGRRLRRIPFATGQLNEA</sequence>
<dbReference type="InterPro" id="IPR052516">
    <property type="entry name" value="N-heterocyclic_Hydroxylase"/>
</dbReference>
<dbReference type="EMBL" id="CP053708">
    <property type="protein sequence ID" value="QKE89113.1"/>
    <property type="molecule type" value="Genomic_DNA"/>
</dbReference>